<feature type="chain" id="PRO_5012500211" evidence="2">
    <location>
        <begin position="20"/>
        <end position="258"/>
    </location>
</feature>
<dbReference type="NCBIfam" id="TIGR04183">
    <property type="entry name" value="Por_Secre_tail"/>
    <property type="match status" value="1"/>
</dbReference>
<dbReference type="OrthoDB" id="1465721at2"/>
<keyword evidence="1 2" id="KW-0732">Signal</keyword>
<reference evidence="3 4" key="1">
    <citation type="submission" date="2016-11" db="EMBL/GenBank/DDBJ databases">
        <authorList>
            <person name="Jaros S."/>
            <person name="Januszkiewicz K."/>
            <person name="Wedrychowicz H."/>
        </authorList>
    </citation>
    <scope>NUCLEOTIDE SEQUENCE [LARGE SCALE GENOMIC DNA]</scope>
    <source>
        <strain evidence="3 4">DSM 25479</strain>
    </source>
</reference>
<feature type="signal peptide" evidence="2">
    <location>
        <begin position="1"/>
        <end position="19"/>
    </location>
</feature>
<keyword evidence="4" id="KW-1185">Reference proteome</keyword>
<evidence type="ECO:0000313" key="3">
    <source>
        <dbReference type="EMBL" id="SHI69197.1"/>
    </source>
</evidence>
<sequence>MKKFYSLIAVVGIAASAFAQQVVFNATFDDVDGVGGNDGYFKNDKDAGVNNVAGSELKEYTTGGEWGLEKAYKAKECVKLGTSKVAGSITTPAINLSGDGVLTFRAGAWDGKGEKLNLAVSAEGANAAPAQVTIEIGKFNTYTVNLSGGNGNVKITVASAEAANNRFFIDDIKVVAGTLAVADASKSSVKLAKTTFVTEEIVFGANAAVSLVNMNGQVVKTASVKENDRMNVANLAKGTYILTGVVNGEKVSQKIVKK</sequence>
<accession>A0A1M6D7J3</accession>
<dbReference type="STRING" id="1118202.SAMN05443429_103146"/>
<dbReference type="NCBIfam" id="NF038128">
    <property type="entry name" value="choice_anch_J"/>
    <property type="match status" value="1"/>
</dbReference>
<dbReference type="RefSeq" id="WP_073178975.1">
    <property type="nucleotide sequence ID" value="NZ_FQYI01000003.1"/>
</dbReference>
<protein>
    <submittedName>
        <fullName evidence="3">Por secretion system C-terminal sorting domain-containing protein</fullName>
    </submittedName>
</protein>
<evidence type="ECO:0000313" key="4">
    <source>
        <dbReference type="Proteomes" id="UP000184335"/>
    </source>
</evidence>
<evidence type="ECO:0000256" key="1">
    <source>
        <dbReference type="ARBA" id="ARBA00022729"/>
    </source>
</evidence>
<organism evidence="3 4">
    <name type="scientific">Cruoricaptor ignavus</name>
    <dbReference type="NCBI Taxonomy" id="1118202"/>
    <lineage>
        <taxon>Bacteria</taxon>
        <taxon>Pseudomonadati</taxon>
        <taxon>Bacteroidota</taxon>
        <taxon>Flavobacteriia</taxon>
        <taxon>Flavobacteriales</taxon>
        <taxon>Weeksellaceae</taxon>
        <taxon>Cruoricaptor</taxon>
    </lineage>
</organism>
<gene>
    <name evidence="3" type="ORF">SAMN05443429_103146</name>
</gene>
<proteinExistence type="predicted"/>
<evidence type="ECO:0000256" key="2">
    <source>
        <dbReference type="SAM" id="SignalP"/>
    </source>
</evidence>
<dbReference type="EMBL" id="FQYI01000003">
    <property type="protein sequence ID" value="SHI69197.1"/>
    <property type="molecule type" value="Genomic_DNA"/>
</dbReference>
<dbReference type="Gene3D" id="2.60.120.200">
    <property type="match status" value="1"/>
</dbReference>
<name>A0A1M6D7J3_9FLAO</name>
<dbReference type="InterPro" id="IPR026444">
    <property type="entry name" value="Secre_tail"/>
</dbReference>
<dbReference type="Proteomes" id="UP000184335">
    <property type="component" value="Unassembled WGS sequence"/>
</dbReference>
<dbReference type="AlphaFoldDB" id="A0A1M6D7J3"/>